<feature type="transmembrane region" description="Helical" evidence="10">
    <location>
        <begin position="114"/>
        <end position="133"/>
    </location>
</feature>
<name>A0AAP0I9F8_9MAGN</name>
<feature type="transmembrane region" description="Helical" evidence="10">
    <location>
        <begin position="387"/>
        <end position="409"/>
    </location>
</feature>
<keyword evidence="13" id="KW-1185">Reference proteome</keyword>
<comment type="caution">
    <text evidence="12">The sequence shown here is derived from an EMBL/GenBank/DDBJ whole genome shotgun (WGS) entry which is preliminary data.</text>
</comment>
<gene>
    <name evidence="12" type="ORF">Scep_018653</name>
</gene>
<dbReference type="InterPro" id="IPR045262">
    <property type="entry name" value="STP/PLT_plant"/>
</dbReference>
<dbReference type="Pfam" id="PF00083">
    <property type="entry name" value="Sugar_tr"/>
    <property type="match status" value="1"/>
</dbReference>
<feature type="transmembrane region" description="Helical" evidence="10">
    <location>
        <begin position="21"/>
        <end position="42"/>
    </location>
</feature>
<feature type="transmembrane region" description="Helical" evidence="10">
    <location>
        <begin position="324"/>
        <end position="346"/>
    </location>
</feature>
<evidence type="ECO:0000256" key="5">
    <source>
        <dbReference type="ARBA" id="ARBA00022692"/>
    </source>
</evidence>
<keyword evidence="3 9" id="KW-0813">Transport</keyword>
<keyword evidence="8 10" id="KW-0472">Membrane</keyword>
<feature type="domain" description="Major facilitator superfamily (MFS) profile" evidence="11">
    <location>
        <begin position="29"/>
        <end position="481"/>
    </location>
</feature>
<accession>A0AAP0I9F8</accession>
<evidence type="ECO:0000256" key="1">
    <source>
        <dbReference type="ARBA" id="ARBA00004141"/>
    </source>
</evidence>
<dbReference type="Gene3D" id="1.20.1250.20">
    <property type="entry name" value="MFS general substrate transporter like domains"/>
    <property type="match status" value="1"/>
</dbReference>
<proteinExistence type="inferred from homology"/>
<dbReference type="PANTHER" id="PTHR23500:SF567">
    <property type="entry name" value="SUGAR TRANSPORT PROTEIN 12-LIKE"/>
    <property type="match status" value="1"/>
</dbReference>
<dbReference type="InterPro" id="IPR020846">
    <property type="entry name" value="MFS_dom"/>
</dbReference>
<evidence type="ECO:0000256" key="8">
    <source>
        <dbReference type="ARBA" id="ARBA00023136"/>
    </source>
</evidence>
<evidence type="ECO:0000256" key="2">
    <source>
        <dbReference type="ARBA" id="ARBA00010992"/>
    </source>
</evidence>
<dbReference type="InterPro" id="IPR036259">
    <property type="entry name" value="MFS_trans_sf"/>
</dbReference>
<organism evidence="12 13">
    <name type="scientific">Stephania cephalantha</name>
    <dbReference type="NCBI Taxonomy" id="152367"/>
    <lineage>
        <taxon>Eukaryota</taxon>
        <taxon>Viridiplantae</taxon>
        <taxon>Streptophyta</taxon>
        <taxon>Embryophyta</taxon>
        <taxon>Tracheophyta</taxon>
        <taxon>Spermatophyta</taxon>
        <taxon>Magnoliopsida</taxon>
        <taxon>Ranunculales</taxon>
        <taxon>Menispermaceae</taxon>
        <taxon>Menispermoideae</taxon>
        <taxon>Cissampelideae</taxon>
        <taxon>Stephania</taxon>
    </lineage>
</organism>
<dbReference type="SUPFAM" id="SSF103473">
    <property type="entry name" value="MFS general substrate transporter"/>
    <property type="match status" value="1"/>
</dbReference>
<dbReference type="NCBIfam" id="TIGR00879">
    <property type="entry name" value="SP"/>
    <property type="match status" value="1"/>
</dbReference>
<evidence type="ECO:0000256" key="9">
    <source>
        <dbReference type="RuleBase" id="RU003346"/>
    </source>
</evidence>
<feature type="transmembrane region" description="Helical" evidence="10">
    <location>
        <begin position="139"/>
        <end position="161"/>
    </location>
</feature>
<dbReference type="AlphaFoldDB" id="A0AAP0I9F8"/>
<evidence type="ECO:0000313" key="13">
    <source>
        <dbReference type="Proteomes" id="UP001419268"/>
    </source>
</evidence>
<keyword evidence="6" id="KW-0769">Symport</keyword>
<evidence type="ECO:0000256" key="6">
    <source>
        <dbReference type="ARBA" id="ARBA00022847"/>
    </source>
</evidence>
<dbReference type="GO" id="GO:0015293">
    <property type="term" value="F:symporter activity"/>
    <property type="evidence" value="ECO:0007669"/>
    <property type="project" value="UniProtKB-KW"/>
</dbReference>
<comment type="subcellular location">
    <subcellularLocation>
        <location evidence="1">Membrane</location>
        <topology evidence="1">Multi-pass membrane protein</topology>
    </subcellularLocation>
</comment>
<dbReference type="FunFam" id="1.20.1250.20:FF:000002">
    <property type="entry name" value="Sugar transport protein 13"/>
    <property type="match status" value="1"/>
</dbReference>
<feature type="transmembrane region" description="Helical" evidence="10">
    <location>
        <begin position="85"/>
        <end position="107"/>
    </location>
</feature>
<dbReference type="GO" id="GO:0015145">
    <property type="term" value="F:monosaccharide transmembrane transporter activity"/>
    <property type="evidence" value="ECO:0007669"/>
    <property type="project" value="InterPro"/>
</dbReference>
<evidence type="ECO:0000256" key="3">
    <source>
        <dbReference type="ARBA" id="ARBA00022448"/>
    </source>
</evidence>
<feature type="transmembrane region" description="Helical" evidence="10">
    <location>
        <begin position="288"/>
        <end position="312"/>
    </location>
</feature>
<dbReference type="Proteomes" id="UP001419268">
    <property type="component" value="Unassembled WGS sequence"/>
</dbReference>
<evidence type="ECO:0000256" key="4">
    <source>
        <dbReference type="ARBA" id="ARBA00022597"/>
    </source>
</evidence>
<evidence type="ECO:0000313" key="12">
    <source>
        <dbReference type="EMBL" id="KAK9111134.1"/>
    </source>
</evidence>
<dbReference type="InterPro" id="IPR005829">
    <property type="entry name" value="Sugar_transporter_CS"/>
</dbReference>
<dbReference type="PROSITE" id="PS50850">
    <property type="entry name" value="MFS"/>
    <property type="match status" value="1"/>
</dbReference>
<evidence type="ECO:0000256" key="7">
    <source>
        <dbReference type="ARBA" id="ARBA00022989"/>
    </source>
</evidence>
<feature type="transmembrane region" description="Helical" evidence="10">
    <location>
        <begin position="173"/>
        <end position="194"/>
    </location>
</feature>
<keyword evidence="7 10" id="KW-1133">Transmembrane helix</keyword>
<dbReference type="EMBL" id="JBBNAG010000008">
    <property type="protein sequence ID" value="KAK9111134.1"/>
    <property type="molecule type" value="Genomic_DNA"/>
</dbReference>
<feature type="transmembrane region" description="Helical" evidence="10">
    <location>
        <begin position="206"/>
        <end position="225"/>
    </location>
</feature>
<feature type="transmembrane region" description="Helical" evidence="10">
    <location>
        <begin position="430"/>
        <end position="448"/>
    </location>
</feature>
<dbReference type="PRINTS" id="PR00171">
    <property type="entry name" value="SUGRTRNSPORT"/>
</dbReference>
<keyword evidence="5 10" id="KW-0812">Transmembrane</keyword>
<dbReference type="InterPro" id="IPR044778">
    <property type="entry name" value="MFS_STP/MST-like_plant"/>
</dbReference>
<evidence type="ECO:0000259" key="11">
    <source>
        <dbReference type="PROSITE" id="PS50850"/>
    </source>
</evidence>
<dbReference type="PROSITE" id="PS00217">
    <property type="entry name" value="SUGAR_TRANSPORT_2"/>
    <property type="match status" value="1"/>
</dbReference>
<protein>
    <recommendedName>
        <fullName evidence="11">Major facilitator superfamily (MFS) profile domain-containing protein</fullName>
    </recommendedName>
</protein>
<dbReference type="PROSITE" id="PS00216">
    <property type="entry name" value="SUGAR_TRANSPORT_1"/>
    <property type="match status" value="1"/>
</dbReference>
<dbReference type="InterPro" id="IPR003663">
    <property type="entry name" value="Sugar/inositol_transpt"/>
</dbReference>
<sequence length="519" mass="56423">MAGGMVSSGGGGGGGKNYPGGLTFAVVMAAFIAAFGGLIFGYDIGISGGVTSMPSFLEKFFPDVYKRQIGDESTNQYCKFDSQTLTLFTSSLYLAALVASFFASYMTRRFGRRLSMLLGGFIFILGAALNGAAQDLAMLILGRILLGVGVGFASQSVPLYLSEIAPYKYRGSLNIGFQFMITIGILVANLVNYYTSKIAGGWGWRISLGGAAVPGLMIGLGSFFVPDTPNSILERGHPEKAKAMLKKIRGSDVNVDQEFNDILAASTAAREVKHPWKNLGERKYRPHLVMSILIPFFQQFTGINVVMFYAPVLFTTLGFGGNAALLSSVITGGINVLATLVSIASVDRLGRRFLFMEGGLQMLIFQLAIGVLIGAKFGTTGVATIGNVYAVVVVACICMFVTGFAWSWGPLGWLVPSEIFPLEIRSAAQSINVAVNMLFTFVVAEVFLKMLCTIKFGLFFFFAAFGLVMTLFIYFFLPETKGIPIEEMAKVWEDHWYWKRFVLEEEEDNNKPPSRSLSV</sequence>
<feature type="transmembrane region" description="Helical" evidence="10">
    <location>
        <begin position="353"/>
        <end position="375"/>
    </location>
</feature>
<feature type="transmembrane region" description="Helical" evidence="10">
    <location>
        <begin position="454"/>
        <end position="477"/>
    </location>
</feature>
<reference evidence="12 13" key="1">
    <citation type="submission" date="2024-01" db="EMBL/GenBank/DDBJ databases">
        <title>Genome assemblies of Stephania.</title>
        <authorList>
            <person name="Yang L."/>
        </authorList>
    </citation>
    <scope>NUCLEOTIDE SEQUENCE [LARGE SCALE GENOMIC DNA]</scope>
    <source>
        <strain evidence="12">JXDWG</strain>
        <tissue evidence="12">Leaf</tissue>
    </source>
</reference>
<dbReference type="InterPro" id="IPR005828">
    <property type="entry name" value="MFS_sugar_transport-like"/>
</dbReference>
<comment type="similarity">
    <text evidence="2 9">Belongs to the major facilitator superfamily. Sugar transporter (TC 2.A.1.1) family.</text>
</comment>
<evidence type="ECO:0000256" key="10">
    <source>
        <dbReference type="SAM" id="Phobius"/>
    </source>
</evidence>
<dbReference type="GO" id="GO:0016020">
    <property type="term" value="C:membrane"/>
    <property type="evidence" value="ECO:0007669"/>
    <property type="project" value="UniProtKB-SubCell"/>
</dbReference>
<keyword evidence="4" id="KW-0762">Sugar transport</keyword>
<dbReference type="PANTHER" id="PTHR23500">
    <property type="entry name" value="SOLUTE CARRIER FAMILY 2, FACILITATED GLUCOSE TRANSPORTER"/>
    <property type="match status" value="1"/>
</dbReference>
<dbReference type="CDD" id="cd17361">
    <property type="entry name" value="MFS_STP"/>
    <property type="match status" value="1"/>
</dbReference>